<dbReference type="OrthoDB" id="7318145at2"/>
<dbReference type="InterPro" id="IPR039424">
    <property type="entry name" value="SBP_5"/>
</dbReference>
<gene>
    <name evidence="6" type="ORF">EDC65_3313</name>
</gene>
<dbReference type="InterPro" id="IPR030678">
    <property type="entry name" value="Peptide/Ni-bd"/>
</dbReference>
<dbReference type="GO" id="GO:0015833">
    <property type="term" value="P:peptide transport"/>
    <property type="evidence" value="ECO:0007669"/>
    <property type="project" value="TreeGrafter"/>
</dbReference>
<dbReference type="PANTHER" id="PTHR30290:SF38">
    <property type="entry name" value="D,D-DIPEPTIDE-BINDING PERIPLASMIC PROTEIN DDPA-RELATED"/>
    <property type="match status" value="1"/>
</dbReference>
<dbReference type="SUPFAM" id="SSF53850">
    <property type="entry name" value="Periplasmic binding protein-like II"/>
    <property type="match status" value="1"/>
</dbReference>
<name>A0A3N1KYU2_9PROT</name>
<feature type="chain" id="PRO_5018095290" evidence="4">
    <location>
        <begin position="25"/>
        <end position="526"/>
    </location>
</feature>
<dbReference type="Proteomes" id="UP000278222">
    <property type="component" value="Unassembled WGS sequence"/>
</dbReference>
<dbReference type="Gene3D" id="3.10.105.10">
    <property type="entry name" value="Dipeptide-binding Protein, Domain 3"/>
    <property type="match status" value="1"/>
</dbReference>
<comment type="subcellular location">
    <subcellularLocation>
        <location evidence="1">Periplasm</location>
    </subcellularLocation>
</comment>
<dbReference type="GO" id="GO:0030288">
    <property type="term" value="C:outer membrane-bounded periplasmic space"/>
    <property type="evidence" value="ECO:0007669"/>
    <property type="project" value="UniProtKB-ARBA"/>
</dbReference>
<organism evidence="6 7">
    <name type="scientific">Stella humosa</name>
    <dbReference type="NCBI Taxonomy" id="94"/>
    <lineage>
        <taxon>Bacteria</taxon>
        <taxon>Pseudomonadati</taxon>
        <taxon>Pseudomonadota</taxon>
        <taxon>Alphaproteobacteria</taxon>
        <taxon>Rhodospirillales</taxon>
        <taxon>Stellaceae</taxon>
        <taxon>Stella</taxon>
    </lineage>
</organism>
<keyword evidence="7" id="KW-1185">Reference proteome</keyword>
<feature type="domain" description="Solute-binding protein family 5" evidence="5">
    <location>
        <begin position="73"/>
        <end position="418"/>
    </location>
</feature>
<dbReference type="PANTHER" id="PTHR30290">
    <property type="entry name" value="PERIPLASMIC BINDING COMPONENT OF ABC TRANSPORTER"/>
    <property type="match status" value="1"/>
</dbReference>
<comment type="similarity">
    <text evidence="2">Belongs to the bacterial solute-binding protein 5 family.</text>
</comment>
<dbReference type="AlphaFoldDB" id="A0A3N1KYU2"/>
<dbReference type="GO" id="GO:0043190">
    <property type="term" value="C:ATP-binding cassette (ABC) transporter complex"/>
    <property type="evidence" value="ECO:0007669"/>
    <property type="project" value="InterPro"/>
</dbReference>
<keyword evidence="3 4" id="KW-0732">Signal</keyword>
<proteinExistence type="inferred from homology"/>
<dbReference type="PIRSF" id="PIRSF002741">
    <property type="entry name" value="MppA"/>
    <property type="match status" value="1"/>
</dbReference>
<evidence type="ECO:0000259" key="5">
    <source>
        <dbReference type="Pfam" id="PF00496"/>
    </source>
</evidence>
<accession>A0A3N1KYU2</accession>
<sequence>MSRVWKPFAFAVATMVLGSFSAGAQTPQKGGVINSTLWPEPPGIVLGINLNAPTLLPSTKMFEGLMTYDFDLKPVPVLAESWVIAPDGLTYTFKLRQGVKWHDGKPFTAEDVAFTFNEFLPAVHARSKTTFERVKTTAVDAHTVQLSLKEPYAPLIRSFDALSAAIVPAHVYKGSDFRANPVNQAPIGTGPFKFKEWRKGEYIHLVRNDAYWQAGKPHLDAIYYRFIPDSASRALALETGQVQLAAQTDIEFVDVARLAKLPNLKVTTGKGWEWNSTISWIEFNHRRKPFDDPRFRQAVMFALDREFMRTNIFFGLAKVATGPIQASSPFYETDVPKYGLDLAKSAALLDEMGLKPDANGVRARVKLLGLPYGELWNRVSEYVRQALGKVGIQVTLEASDVAGWGQKFGNWDYDMVVTFLSMLADPALGVSRTYVTSNIRKGVLFTNTSGYSNPEVDDLFAKAASNTDEAVRKQLYSRVQKILSTDVPVAWTVEIEWPTITSAKLHNVTINGFGPNDSFADAWLAK</sequence>
<evidence type="ECO:0000313" key="6">
    <source>
        <dbReference type="EMBL" id="ROP83969.1"/>
    </source>
</evidence>
<dbReference type="Gene3D" id="3.40.190.10">
    <property type="entry name" value="Periplasmic binding protein-like II"/>
    <property type="match status" value="1"/>
</dbReference>
<evidence type="ECO:0000313" key="7">
    <source>
        <dbReference type="Proteomes" id="UP000278222"/>
    </source>
</evidence>
<protein>
    <submittedName>
        <fullName evidence="6">Peptide/nickel transport system substrate-binding protein</fullName>
    </submittedName>
</protein>
<feature type="signal peptide" evidence="4">
    <location>
        <begin position="1"/>
        <end position="24"/>
    </location>
</feature>
<evidence type="ECO:0000256" key="3">
    <source>
        <dbReference type="ARBA" id="ARBA00022729"/>
    </source>
</evidence>
<dbReference type="Pfam" id="PF00496">
    <property type="entry name" value="SBP_bac_5"/>
    <property type="match status" value="1"/>
</dbReference>
<dbReference type="EMBL" id="RJKX01000015">
    <property type="protein sequence ID" value="ROP83969.1"/>
    <property type="molecule type" value="Genomic_DNA"/>
</dbReference>
<dbReference type="CDD" id="cd08517">
    <property type="entry name" value="PBP2_NikA_DppA_OppA_like_13"/>
    <property type="match status" value="1"/>
</dbReference>
<evidence type="ECO:0000256" key="2">
    <source>
        <dbReference type="ARBA" id="ARBA00005695"/>
    </source>
</evidence>
<comment type="caution">
    <text evidence="6">The sequence shown here is derived from an EMBL/GenBank/DDBJ whole genome shotgun (WGS) entry which is preliminary data.</text>
</comment>
<dbReference type="Gene3D" id="3.90.76.10">
    <property type="entry name" value="Dipeptide-binding Protein, Domain 1"/>
    <property type="match status" value="1"/>
</dbReference>
<dbReference type="GO" id="GO:1904680">
    <property type="term" value="F:peptide transmembrane transporter activity"/>
    <property type="evidence" value="ECO:0007669"/>
    <property type="project" value="TreeGrafter"/>
</dbReference>
<evidence type="ECO:0000256" key="4">
    <source>
        <dbReference type="SAM" id="SignalP"/>
    </source>
</evidence>
<dbReference type="InterPro" id="IPR000914">
    <property type="entry name" value="SBP_5_dom"/>
</dbReference>
<evidence type="ECO:0000256" key="1">
    <source>
        <dbReference type="ARBA" id="ARBA00004418"/>
    </source>
</evidence>
<reference evidence="6 7" key="1">
    <citation type="submission" date="2018-11" db="EMBL/GenBank/DDBJ databases">
        <title>Genomic Encyclopedia of Type Strains, Phase IV (KMG-IV): sequencing the most valuable type-strain genomes for metagenomic binning, comparative biology and taxonomic classification.</title>
        <authorList>
            <person name="Goeker M."/>
        </authorList>
    </citation>
    <scope>NUCLEOTIDE SEQUENCE [LARGE SCALE GENOMIC DNA]</scope>
    <source>
        <strain evidence="6 7">DSM 5900</strain>
    </source>
</reference>